<dbReference type="Proteomes" id="UP000036061">
    <property type="component" value="Chromosome"/>
</dbReference>
<organism evidence="1 2">
    <name type="scientific">Brevibacillus brevis</name>
    <name type="common">Bacillus brevis</name>
    <dbReference type="NCBI Taxonomy" id="1393"/>
    <lineage>
        <taxon>Bacteria</taxon>
        <taxon>Bacillati</taxon>
        <taxon>Bacillota</taxon>
        <taxon>Bacilli</taxon>
        <taxon>Bacillales</taxon>
        <taxon>Paenibacillaceae</taxon>
        <taxon>Brevibacillus</taxon>
    </lineage>
</organism>
<dbReference type="Gene3D" id="1.10.3210.10">
    <property type="entry name" value="Hypothetical protein af1432"/>
    <property type="match status" value="1"/>
</dbReference>
<dbReference type="SUPFAM" id="SSF109604">
    <property type="entry name" value="HD-domain/PDEase-like"/>
    <property type="match status" value="1"/>
</dbReference>
<evidence type="ECO:0000313" key="2">
    <source>
        <dbReference type="Proteomes" id="UP000036061"/>
    </source>
</evidence>
<name>A0A2Z4MN22_BREBE</name>
<dbReference type="EMBL" id="CP030117">
    <property type="protein sequence ID" value="AWX57902.1"/>
    <property type="molecule type" value="Genomic_DNA"/>
</dbReference>
<dbReference type="RefSeq" id="WP_048034416.1">
    <property type="nucleotide sequence ID" value="NZ_CP030117.1"/>
</dbReference>
<protein>
    <recommendedName>
        <fullName evidence="3">HD domain-containing protein</fullName>
    </recommendedName>
</protein>
<accession>A0A2Z4MN22</accession>
<sequence>MQMVTTTMVNSQKLWMVVKRMEPHLIRNQANMEKLLKMLMIHDVASVSAKRETTPQQEGSSFHGLRIDDVSTDDIKELWSEFESNETYEAKVAHAIIRLIDQIEIEI</sequence>
<dbReference type="AlphaFoldDB" id="A0A2Z4MN22"/>
<evidence type="ECO:0008006" key="3">
    <source>
        <dbReference type="Google" id="ProtNLM"/>
    </source>
</evidence>
<gene>
    <name evidence="1" type="ORF">AB432_023965</name>
</gene>
<proteinExistence type="predicted"/>
<reference evidence="1 2" key="1">
    <citation type="journal article" date="2015" name="Genome Announc.">
        <title>Draft Genome Sequence of Brevibacillus brevis DZQ7, a Plant Growth-Promoting Rhizobacterium with Broad-Spectrum Antimicrobial Activity.</title>
        <authorList>
            <person name="Hou Q."/>
            <person name="Wang C."/>
            <person name="Hou X."/>
            <person name="Xia Z."/>
            <person name="Ye J."/>
            <person name="Liu K."/>
            <person name="Liu H."/>
            <person name="Wang J."/>
            <person name="Guo H."/>
            <person name="Yu X."/>
            <person name="Yang Y."/>
            <person name="Du B."/>
            <person name="Ding Y."/>
        </authorList>
    </citation>
    <scope>NUCLEOTIDE SEQUENCE [LARGE SCALE GENOMIC DNA]</scope>
    <source>
        <strain evidence="1 2">DZQ7</strain>
    </source>
</reference>
<evidence type="ECO:0000313" key="1">
    <source>
        <dbReference type="EMBL" id="AWX57902.1"/>
    </source>
</evidence>